<dbReference type="EMBL" id="FN595506">
    <property type="protein sequence ID" value="CBI24502.3"/>
    <property type="molecule type" value="Genomic_DNA"/>
</dbReference>
<dbReference type="Proteomes" id="UP000009183">
    <property type="component" value="Chromosome 16"/>
</dbReference>
<gene>
    <name evidence="1" type="ordered locus">VIT_16s0022g01990</name>
</gene>
<name>D7T1X2_VITVI</name>
<accession>D7T1X2</accession>
<dbReference type="PaxDb" id="29760-VIT_16s0022g01990.t01"/>
<proteinExistence type="predicted"/>
<evidence type="ECO:0000313" key="1">
    <source>
        <dbReference type="EMBL" id="CBI24502.3"/>
    </source>
</evidence>
<dbReference type="AlphaFoldDB" id="D7T1X2"/>
<keyword evidence="2" id="KW-1185">Reference proteome</keyword>
<protein>
    <submittedName>
        <fullName evidence="1">Uncharacterized protein</fullName>
    </submittedName>
</protein>
<reference evidence="2" key="1">
    <citation type="journal article" date="2007" name="Nature">
        <title>The grapevine genome sequence suggests ancestral hexaploidization in major angiosperm phyla.</title>
        <authorList>
            <consortium name="The French-Italian Public Consortium for Grapevine Genome Characterization."/>
            <person name="Jaillon O."/>
            <person name="Aury J.-M."/>
            <person name="Noel B."/>
            <person name="Policriti A."/>
            <person name="Clepet C."/>
            <person name="Casagrande A."/>
            <person name="Choisne N."/>
            <person name="Aubourg S."/>
            <person name="Vitulo N."/>
            <person name="Jubin C."/>
            <person name="Vezzi A."/>
            <person name="Legeai F."/>
            <person name="Hugueney P."/>
            <person name="Dasilva C."/>
            <person name="Horner D."/>
            <person name="Mica E."/>
            <person name="Jublot D."/>
            <person name="Poulain J."/>
            <person name="Bruyere C."/>
            <person name="Billault A."/>
            <person name="Segurens B."/>
            <person name="Gouyvenoux M."/>
            <person name="Ugarte E."/>
            <person name="Cattonaro F."/>
            <person name="Anthouard V."/>
            <person name="Vico V."/>
            <person name="Del Fabbro C."/>
            <person name="Alaux M."/>
            <person name="Di Gaspero G."/>
            <person name="Dumas V."/>
            <person name="Felice N."/>
            <person name="Paillard S."/>
            <person name="Juman I."/>
            <person name="Moroldo M."/>
            <person name="Scalabrin S."/>
            <person name="Canaguier A."/>
            <person name="Le Clainche I."/>
            <person name="Malacrida G."/>
            <person name="Durand E."/>
            <person name="Pesole G."/>
            <person name="Laucou V."/>
            <person name="Chatelet P."/>
            <person name="Merdinoglu D."/>
            <person name="Delledonne M."/>
            <person name="Pezzotti M."/>
            <person name="Lecharny A."/>
            <person name="Scarpelli C."/>
            <person name="Artiguenave F."/>
            <person name="Pe M.E."/>
            <person name="Valle G."/>
            <person name="Morgante M."/>
            <person name="Caboche M."/>
            <person name="Adam-Blondon A.-F."/>
            <person name="Weissenbach J."/>
            <person name="Quetier F."/>
            <person name="Wincker P."/>
        </authorList>
    </citation>
    <scope>NUCLEOTIDE SEQUENCE [LARGE SCALE GENOMIC DNA]</scope>
    <source>
        <strain evidence="2">cv. Pinot noir / PN40024</strain>
    </source>
</reference>
<dbReference type="HOGENOM" id="CLU_2965608_0_0_1"/>
<evidence type="ECO:0000313" key="2">
    <source>
        <dbReference type="Proteomes" id="UP000009183"/>
    </source>
</evidence>
<sequence>MEAMSLTGGGGAGLTAVTSGFQSFLGIPGFSSHRNGTEGGCLICFLLEETCCSVMLDLA</sequence>
<organism evidence="1 2">
    <name type="scientific">Vitis vinifera</name>
    <name type="common">Grape</name>
    <dbReference type="NCBI Taxonomy" id="29760"/>
    <lineage>
        <taxon>Eukaryota</taxon>
        <taxon>Viridiplantae</taxon>
        <taxon>Streptophyta</taxon>
        <taxon>Embryophyta</taxon>
        <taxon>Tracheophyta</taxon>
        <taxon>Spermatophyta</taxon>
        <taxon>Magnoliopsida</taxon>
        <taxon>eudicotyledons</taxon>
        <taxon>Gunneridae</taxon>
        <taxon>Pentapetalae</taxon>
        <taxon>rosids</taxon>
        <taxon>Vitales</taxon>
        <taxon>Vitaceae</taxon>
        <taxon>Viteae</taxon>
        <taxon>Vitis</taxon>
    </lineage>
</organism>
<dbReference type="InParanoid" id="D7T1X2"/>